<evidence type="ECO:0000313" key="2">
    <source>
        <dbReference type="EMBL" id="MFC0594533.1"/>
    </source>
</evidence>
<dbReference type="InterPro" id="IPR029062">
    <property type="entry name" value="Class_I_gatase-like"/>
</dbReference>
<accession>A0ABV6PZR0</accession>
<organism evidence="2 3">
    <name type="scientific">Ottowia pentelensis</name>
    <dbReference type="NCBI Taxonomy" id="511108"/>
    <lineage>
        <taxon>Bacteria</taxon>
        <taxon>Pseudomonadati</taxon>
        <taxon>Pseudomonadota</taxon>
        <taxon>Betaproteobacteria</taxon>
        <taxon>Burkholderiales</taxon>
        <taxon>Comamonadaceae</taxon>
        <taxon>Ottowia</taxon>
    </lineage>
</organism>
<dbReference type="SUPFAM" id="SSF52317">
    <property type="entry name" value="Class I glutamine amidotransferase-like"/>
    <property type="match status" value="1"/>
</dbReference>
<proteinExistence type="predicted"/>
<sequence>MTAGSWIRKSMAGLALAMGLVVQAQAANVAFWSNGRPGSGFTALNAAHTVTQVTTANIDAGALSGYDVLVMGHVLPAEPTATTCTALQAFLTAGKGVVSEWNNATLLFQPAPGTYYAMSNPCNLFAGTASGGSADFGTNVPIQITVPASPLVTGLSSPFAMGGGSEFVYELTGLGPEWTVAATFDGGGTTYPAVLSAVRSGGGCVALSPFDYFDVAGAGGTDQSNMETLLNNMVGWVARGSASCGGPVPPVSVVQPVPALEGPLLAALAGVMAGLVWLRRRRG</sequence>
<feature type="signal peptide" evidence="1">
    <location>
        <begin position="1"/>
        <end position="26"/>
    </location>
</feature>
<comment type="caution">
    <text evidence="2">The sequence shown here is derived from an EMBL/GenBank/DDBJ whole genome shotgun (WGS) entry which is preliminary data.</text>
</comment>
<keyword evidence="1" id="KW-0732">Signal</keyword>
<dbReference type="RefSeq" id="WP_377485324.1">
    <property type="nucleotide sequence ID" value="NZ_JBHLTN010000044.1"/>
</dbReference>
<gene>
    <name evidence="2" type="ORF">ACFFGG_18435</name>
</gene>
<protein>
    <recommendedName>
        <fullName evidence="4">PEP-CTERM sorting domain-containing protein</fullName>
    </recommendedName>
</protein>
<keyword evidence="3" id="KW-1185">Reference proteome</keyword>
<evidence type="ECO:0000256" key="1">
    <source>
        <dbReference type="SAM" id="SignalP"/>
    </source>
</evidence>
<evidence type="ECO:0008006" key="4">
    <source>
        <dbReference type="Google" id="ProtNLM"/>
    </source>
</evidence>
<feature type="chain" id="PRO_5045887547" description="PEP-CTERM sorting domain-containing protein" evidence="1">
    <location>
        <begin position="27"/>
        <end position="283"/>
    </location>
</feature>
<name>A0ABV6PZR0_9BURK</name>
<dbReference type="Proteomes" id="UP001589834">
    <property type="component" value="Unassembled WGS sequence"/>
</dbReference>
<reference evidence="2 3" key="1">
    <citation type="submission" date="2024-09" db="EMBL/GenBank/DDBJ databases">
        <authorList>
            <person name="Sun Q."/>
            <person name="Mori K."/>
        </authorList>
    </citation>
    <scope>NUCLEOTIDE SEQUENCE [LARGE SCALE GENOMIC DNA]</scope>
    <source>
        <strain evidence="2 3">NCAIM B.02336</strain>
    </source>
</reference>
<dbReference type="EMBL" id="JBHLTN010000044">
    <property type="protein sequence ID" value="MFC0594533.1"/>
    <property type="molecule type" value="Genomic_DNA"/>
</dbReference>
<evidence type="ECO:0000313" key="3">
    <source>
        <dbReference type="Proteomes" id="UP001589834"/>
    </source>
</evidence>